<keyword evidence="3" id="KW-1185">Reference proteome</keyword>
<gene>
    <name evidence="2" type="ORF">KI387_009229</name>
</gene>
<comment type="caution">
    <text evidence="2">The sequence shown here is derived from an EMBL/GenBank/DDBJ whole genome shotgun (WGS) entry which is preliminary data.</text>
</comment>
<feature type="non-terminal residue" evidence="2">
    <location>
        <position position="1"/>
    </location>
</feature>
<dbReference type="EMBL" id="JAHRHJ020000008">
    <property type="protein sequence ID" value="KAH9304825.1"/>
    <property type="molecule type" value="Genomic_DNA"/>
</dbReference>
<organism evidence="2 3">
    <name type="scientific">Taxus chinensis</name>
    <name type="common">Chinese yew</name>
    <name type="synonym">Taxus wallichiana var. chinensis</name>
    <dbReference type="NCBI Taxonomy" id="29808"/>
    <lineage>
        <taxon>Eukaryota</taxon>
        <taxon>Viridiplantae</taxon>
        <taxon>Streptophyta</taxon>
        <taxon>Embryophyta</taxon>
        <taxon>Tracheophyta</taxon>
        <taxon>Spermatophyta</taxon>
        <taxon>Pinopsida</taxon>
        <taxon>Pinidae</taxon>
        <taxon>Conifers II</taxon>
        <taxon>Cupressales</taxon>
        <taxon>Taxaceae</taxon>
        <taxon>Taxus</taxon>
    </lineage>
</organism>
<reference evidence="2 3" key="1">
    <citation type="journal article" date="2021" name="Nat. Plants">
        <title>The Taxus genome provides insights into paclitaxel biosynthesis.</title>
        <authorList>
            <person name="Xiong X."/>
            <person name="Gou J."/>
            <person name="Liao Q."/>
            <person name="Li Y."/>
            <person name="Zhou Q."/>
            <person name="Bi G."/>
            <person name="Li C."/>
            <person name="Du R."/>
            <person name="Wang X."/>
            <person name="Sun T."/>
            <person name="Guo L."/>
            <person name="Liang H."/>
            <person name="Lu P."/>
            <person name="Wu Y."/>
            <person name="Zhang Z."/>
            <person name="Ro D.K."/>
            <person name="Shang Y."/>
            <person name="Huang S."/>
            <person name="Yan J."/>
        </authorList>
    </citation>
    <scope>NUCLEOTIDE SEQUENCE [LARGE SCALE GENOMIC DNA]</scope>
    <source>
        <strain evidence="2">Ta-2019</strain>
    </source>
</reference>
<accession>A0AA38FJ78</accession>
<sequence>SAGSDLDDASQLQLQEMALAVLLATAQQPNNSTSPSSSAPASSTNTVFYGKQPAHSEEEDEMKLFY</sequence>
<protein>
    <submittedName>
        <fullName evidence="2">Uncharacterized protein</fullName>
    </submittedName>
</protein>
<dbReference type="AlphaFoldDB" id="A0AA38FJ78"/>
<feature type="compositionally biased region" description="Acidic residues" evidence="1">
    <location>
        <begin position="57"/>
        <end position="66"/>
    </location>
</feature>
<evidence type="ECO:0000256" key="1">
    <source>
        <dbReference type="SAM" id="MobiDB-lite"/>
    </source>
</evidence>
<proteinExistence type="predicted"/>
<name>A0AA38FJ78_TAXCH</name>
<feature type="region of interest" description="Disordered" evidence="1">
    <location>
        <begin position="26"/>
        <end position="66"/>
    </location>
</feature>
<feature type="compositionally biased region" description="Low complexity" evidence="1">
    <location>
        <begin position="26"/>
        <end position="46"/>
    </location>
</feature>
<evidence type="ECO:0000313" key="2">
    <source>
        <dbReference type="EMBL" id="KAH9304825.1"/>
    </source>
</evidence>
<dbReference type="Proteomes" id="UP000824469">
    <property type="component" value="Unassembled WGS sequence"/>
</dbReference>
<evidence type="ECO:0000313" key="3">
    <source>
        <dbReference type="Proteomes" id="UP000824469"/>
    </source>
</evidence>